<comment type="caution">
    <text evidence="1">The sequence shown here is derived from an EMBL/GenBank/DDBJ whole genome shotgun (WGS) entry which is preliminary data.</text>
</comment>
<evidence type="ECO:0000313" key="1">
    <source>
        <dbReference type="EMBL" id="OOP56883.1"/>
    </source>
</evidence>
<proteinExistence type="predicted"/>
<dbReference type="AlphaFoldDB" id="A0A1V4AUT1"/>
<name>A0A1V4AUT1_9BACT</name>
<gene>
    <name evidence="1" type="ORF">AYP45_06670</name>
</gene>
<dbReference type="Proteomes" id="UP000189681">
    <property type="component" value="Unassembled WGS sequence"/>
</dbReference>
<organism evidence="1 2">
    <name type="scientific">Candidatus Brocadia carolinensis</name>
    <dbReference type="NCBI Taxonomy" id="1004156"/>
    <lineage>
        <taxon>Bacteria</taxon>
        <taxon>Pseudomonadati</taxon>
        <taxon>Planctomycetota</taxon>
        <taxon>Candidatus Brocadiia</taxon>
        <taxon>Candidatus Brocadiales</taxon>
        <taxon>Candidatus Brocadiaceae</taxon>
        <taxon>Candidatus Brocadia</taxon>
    </lineage>
</organism>
<evidence type="ECO:0000313" key="2">
    <source>
        <dbReference type="Proteomes" id="UP000189681"/>
    </source>
</evidence>
<reference evidence="1 2" key="1">
    <citation type="journal article" date="2017" name="Water Res.">
        <title>Discovery and metagenomic analysis of an anammox bacterial enrichment related to Candidatus "Brocadia caroliniensis" in a full-scale glycerol-fed nitritation-denitritation separate centrate treatment process.</title>
        <authorList>
            <person name="Park H."/>
            <person name="Brotto A.C."/>
            <person name="van Loosdrecht M.C."/>
            <person name="Chandran K."/>
        </authorList>
    </citation>
    <scope>NUCLEOTIDE SEQUENCE [LARGE SCALE GENOMIC DNA]</scope>
    <source>
        <strain evidence="1">26THWARD</strain>
    </source>
</reference>
<sequence>MAMKNITYAVPKTNKEVFVDPTVQRIPEMILANKHKMNRYACEINGIPLPVLRERIRGELLHLAVRYTKGIQSLIQKDPHASDRYVRSGCQEAVSQRGVPEPLSIKGHKLDSETIRNIPIIQTGHEPIFYYPGVWIKNHLTQYLTTKMGGIGVNMIVDNDACKMGFMHMPVLSEIPANIRKMVLVEGMDDIAYEEVVLDNVERIRRFREEIITLFEKNVLDEKIKTTMEAMRTTFEDFMNCVERCYQAGCTDMVGLLSAARCSIEADFGMDNLEIPVSWMSNTDGFYQFLLHLIYDAERFAHVYNEKLAEYRAIHKIRSKANPLPDLKVMGDVVELPFWIWKAGGRRGKCYLLKEGDSRKLTDGSEVVATLEKTQDIQANILKLRILRDAQVKLRPRAITATMFSRLFFSDLFIHGIGGAKYDTITDEIVREFFGIAPPSFATISANLFLPFDTFDVDASTVQVLRQELADMSYNPERYASGERRNDEEFIRRVEEKRKLTEMMTIGNREEKRRYFNRIRELNRLNLFHIGTELQEKKNDIEKANSKLAYNEIIQFREYPLYLYPMNVLKEFFFARLLMMK</sequence>
<protein>
    <submittedName>
        <fullName evidence="1">Uncharacterized protein</fullName>
    </submittedName>
</protein>
<accession>A0A1V4AUT1</accession>
<dbReference type="EMBL" id="AYTS01000059">
    <property type="protein sequence ID" value="OOP56883.1"/>
    <property type="molecule type" value="Genomic_DNA"/>
</dbReference>
<dbReference type="STRING" id="1004156.AYP45_06670"/>